<evidence type="ECO:0000256" key="5">
    <source>
        <dbReference type="ARBA" id="ARBA00022692"/>
    </source>
</evidence>
<evidence type="ECO:0000256" key="1">
    <source>
        <dbReference type="ARBA" id="ARBA00002578"/>
    </source>
</evidence>
<sequence length="258" mass="27968">MIEISIPELVEMMNGFLWPLFRISSFFMAVPLIGTQLVPVRVRLSLALAVTLVVVPLLPPMPVIEGLSPEMLIIIVQQMIIGFVLGFMVQVLFQLFIVVGQVISNQMGLGFASISDPVNGVSVVALSQLYLMIVMMLFLAFNGHQVLIEVIVTSFHIMPVGASVSRDVFWEVASAGSWMFAGAVLMALPAVIALLIVNFAFGIMTKAAPQLNVFAIGFPFTMLFGLFIVWVSLAGFLGQYQRIASQALGEISRMLGGG</sequence>
<organism evidence="11 12">
    <name type="scientific">Motiliproteus coralliicola</name>
    <dbReference type="NCBI Taxonomy" id="2283196"/>
    <lineage>
        <taxon>Bacteria</taxon>
        <taxon>Pseudomonadati</taxon>
        <taxon>Pseudomonadota</taxon>
        <taxon>Gammaproteobacteria</taxon>
        <taxon>Oceanospirillales</taxon>
        <taxon>Oceanospirillaceae</taxon>
        <taxon>Motiliproteus</taxon>
    </lineage>
</organism>
<dbReference type="GO" id="GO:0044780">
    <property type="term" value="P:bacterial-type flagellum assembly"/>
    <property type="evidence" value="ECO:0007669"/>
    <property type="project" value="UniProtKB-UniRule"/>
</dbReference>
<keyword evidence="5 10" id="KW-0812">Transmembrane</keyword>
<evidence type="ECO:0000256" key="9">
    <source>
        <dbReference type="NCBIfam" id="TIGR01400"/>
    </source>
</evidence>
<keyword evidence="6 10" id="KW-1133">Transmembrane helix</keyword>
<feature type="transmembrane region" description="Helical" evidence="10">
    <location>
        <begin position="146"/>
        <end position="165"/>
    </location>
</feature>
<dbReference type="GO" id="GO:0009425">
    <property type="term" value="C:bacterial-type flagellum basal body"/>
    <property type="evidence" value="ECO:0007669"/>
    <property type="project" value="UniProtKB-SubCell"/>
</dbReference>
<dbReference type="EMBL" id="QQOH01000002">
    <property type="protein sequence ID" value="RDE22423.1"/>
    <property type="molecule type" value="Genomic_DNA"/>
</dbReference>
<feature type="transmembrane region" description="Helical" evidence="10">
    <location>
        <begin position="40"/>
        <end position="59"/>
    </location>
</feature>
<reference evidence="11 12" key="1">
    <citation type="submission" date="2018-07" db="EMBL/GenBank/DDBJ databases">
        <title>Motiliproteus coralliicola sp. nov., a bacterium isolated from Coral.</title>
        <authorList>
            <person name="Wang G."/>
        </authorList>
    </citation>
    <scope>NUCLEOTIDE SEQUENCE [LARGE SCALE GENOMIC DNA]</scope>
    <source>
        <strain evidence="11 12">C34</strain>
    </source>
</reference>
<evidence type="ECO:0000256" key="6">
    <source>
        <dbReference type="ARBA" id="ARBA00022989"/>
    </source>
</evidence>
<feature type="transmembrane region" description="Helical" evidence="10">
    <location>
        <begin position="213"/>
        <end position="237"/>
    </location>
</feature>
<evidence type="ECO:0000313" key="11">
    <source>
        <dbReference type="EMBL" id="RDE22423.1"/>
    </source>
</evidence>
<keyword evidence="7 10" id="KW-0472">Membrane</keyword>
<protein>
    <recommendedName>
        <fullName evidence="3 9">Flagellar biosynthetic protein FliR</fullName>
    </recommendedName>
</protein>
<gene>
    <name evidence="11" type="primary">fliR</name>
    <name evidence="11" type="ORF">DV711_07405</name>
</gene>
<comment type="caution">
    <text evidence="11">The sequence shown here is derived from an EMBL/GenBank/DDBJ whole genome shotgun (WGS) entry which is preliminary data.</text>
</comment>
<evidence type="ECO:0000256" key="10">
    <source>
        <dbReference type="RuleBase" id="RU362071"/>
    </source>
</evidence>
<keyword evidence="11" id="KW-0966">Cell projection</keyword>
<dbReference type="AlphaFoldDB" id="A0A369WMI9"/>
<dbReference type="GO" id="GO:0005886">
    <property type="term" value="C:plasma membrane"/>
    <property type="evidence" value="ECO:0007669"/>
    <property type="project" value="UniProtKB-SubCell"/>
</dbReference>
<feature type="transmembrane region" description="Helical" evidence="10">
    <location>
        <begin position="177"/>
        <end position="201"/>
    </location>
</feature>
<evidence type="ECO:0000313" key="12">
    <source>
        <dbReference type="Proteomes" id="UP000253769"/>
    </source>
</evidence>
<evidence type="ECO:0000256" key="8">
    <source>
        <dbReference type="ARBA" id="ARBA00023143"/>
    </source>
</evidence>
<dbReference type="NCBIfam" id="TIGR01400">
    <property type="entry name" value="fliR"/>
    <property type="match status" value="1"/>
</dbReference>
<evidence type="ECO:0000256" key="2">
    <source>
        <dbReference type="ARBA" id="ARBA00009772"/>
    </source>
</evidence>
<proteinExistence type="inferred from homology"/>
<keyword evidence="11" id="KW-0969">Cilium</keyword>
<keyword evidence="4 10" id="KW-1003">Cell membrane</keyword>
<feature type="transmembrane region" description="Helical" evidence="10">
    <location>
        <begin position="118"/>
        <end position="139"/>
    </location>
</feature>
<comment type="function">
    <text evidence="1 10">Role in flagellar biosynthesis.</text>
</comment>
<evidence type="ECO:0000256" key="7">
    <source>
        <dbReference type="ARBA" id="ARBA00023136"/>
    </source>
</evidence>
<feature type="transmembrane region" description="Helical" evidence="10">
    <location>
        <begin position="12"/>
        <end position="34"/>
    </location>
</feature>
<feature type="transmembrane region" description="Helical" evidence="10">
    <location>
        <begin position="71"/>
        <end position="98"/>
    </location>
</feature>
<name>A0A369WMI9_9GAMM</name>
<keyword evidence="12" id="KW-1185">Reference proteome</keyword>
<dbReference type="PANTHER" id="PTHR30065:SF8">
    <property type="entry name" value="FLAGELLAR BIOSYNTHETIC PROTEIN FLIR"/>
    <property type="match status" value="1"/>
</dbReference>
<dbReference type="PANTHER" id="PTHR30065">
    <property type="entry name" value="FLAGELLAR BIOSYNTHETIC PROTEIN FLIR"/>
    <property type="match status" value="1"/>
</dbReference>
<dbReference type="Pfam" id="PF01311">
    <property type="entry name" value="Bac_export_1"/>
    <property type="match status" value="1"/>
</dbReference>
<evidence type="ECO:0000256" key="3">
    <source>
        <dbReference type="ARBA" id="ARBA00021717"/>
    </source>
</evidence>
<dbReference type="GO" id="GO:0006605">
    <property type="term" value="P:protein targeting"/>
    <property type="evidence" value="ECO:0007669"/>
    <property type="project" value="UniProtKB-UniRule"/>
</dbReference>
<keyword evidence="11" id="KW-0282">Flagellum</keyword>
<evidence type="ECO:0000256" key="4">
    <source>
        <dbReference type="ARBA" id="ARBA00022475"/>
    </source>
</evidence>
<accession>A0A369WMI9</accession>
<comment type="subcellular location">
    <subcellularLocation>
        <location evidence="10">Cell membrane</location>
        <topology evidence="10">Multi-pass membrane protein</topology>
    </subcellularLocation>
    <subcellularLocation>
        <location evidence="10">Bacterial flagellum basal body</location>
    </subcellularLocation>
</comment>
<comment type="similarity">
    <text evidence="2 10">Belongs to the FliR/MopE/SpaR family.</text>
</comment>
<keyword evidence="8 10" id="KW-0975">Bacterial flagellum</keyword>
<dbReference type="OrthoDB" id="9797790at2"/>
<dbReference type="PRINTS" id="PR00953">
    <property type="entry name" value="TYPE3IMRPROT"/>
</dbReference>
<dbReference type="InterPro" id="IPR006303">
    <property type="entry name" value="FliR"/>
</dbReference>
<dbReference type="RefSeq" id="WP_114695048.1">
    <property type="nucleotide sequence ID" value="NZ_QQOH01000002.1"/>
</dbReference>
<dbReference type="InterPro" id="IPR002010">
    <property type="entry name" value="T3SS_IM_R"/>
</dbReference>
<dbReference type="Proteomes" id="UP000253769">
    <property type="component" value="Unassembled WGS sequence"/>
</dbReference>